<dbReference type="EMBL" id="BAAAGG010000022">
    <property type="protein sequence ID" value="GAA0762322.1"/>
    <property type="molecule type" value="Genomic_DNA"/>
</dbReference>
<comment type="caution">
    <text evidence="2">The sequence shown here is derived from an EMBL/GenBank/DDBJ whole genome shotgun (WGS) entry which is preliminary data.</text>
</comment>
<organism evidence="2 3">
    <name type="scientific">Psychroflexus lacisalsi</name>
    <dbReference type="NCBI Taxonomy" id="503928"/>
    <lineage>
        <taxon>Bacteria</taxon>
        <taxon>Pseudomonadati</taxon>
        <taxon>Bacteroidota</taxon>
        <taxon>Flavobacteriia</taxon>
        <taxon>Flavobacteriales</taxon>
        <taxon>Flavobacteriaceae</taxon>
        <taxon>Psychroflexus</taxon>
    </lineage>
</organism>
<evidence type="ECO:0000313" key="2">
    <source>
        <dbReference type="EMBL" id="GAA0762322.1"/>
    </source>
</evidence>
<keyword evidence="1" id="KW-0812">Transmembrane</keyword>
<keyword evidence="1" id="KW-0472">Membrane</keyword>
<evidence type="ECO:0000313" key="3">
    <source>
        <dbReference type="Proteomes" id="UP001500185"/>
    </source>
</evidence>
<feature type="transmembrane region" description="Helical" evidence="1">
    <location>
        <begin position="63"/>
        <end position="83"/>
    </location>
</feature>
<dbReference type="RefSeq" id="WP_224454443.1">
    <property type="nucleotide sequence ID" value="NZ_BAAAGG010000022.1"/>
</dbReference>
<feature type="transmembrane region" description="Helical" evidence="1">
    <location>
        <begin position="6"/>
        <end position="27"/>
    </location>
</feature>
<dbReference type="PANTHER" id="PTHR36974">
    <property type="entry name" value="MEMBRANE PROTEIN-RELATED"/>
    <property type="match status" value="1"/>
</dbReference>
<sequence length="115" mass="13266">MNLDLILMSIMYAFAGIMHFIKPKAYIKVMPRFFKARKFLVLLSGGIEIALSIGLLFQETRSISAIGIILMLLVFFIVHFNMLRGGKFAAGVPKWILILRIPIQFVLIWWAYLYI</sequence>
<accession>A0ABN1KCH4</accession>
<protein>
    <submittedName>
        <fullName evidence="2">DoxX family protein</fullName>
    </submittedName>
</protein>
<proteinExistence type="predicted"/>
<name>A0ABN1KCH4_9FLAO</name>
<feature type="transmembrane region" description="Helical" evidence="1">
    <location>
        <begin position="95"/>
        <end position="113"/>
    </location>
</feature>
<feature type="transmembrane region" description="Helical" evidence="1">
    <location>
        <begin position="39"/>
        <end position="57"/>
    </location>
</feature>
<gene>
    <name evidence="2" type="ORF">GCM10009433_22520</name>
</gene>
<keyword evidence="3" id="KW-1185">Reference proteome</keyword>
<keyword evidence="1" id="KW-1133">Transmembrane helix</keyword>
<evidence type="ECO:0000256" key="1">
    <source>
        <dbReference type="SAM" id="Phobius"/>
    </source>
</evidence>
<dbReference type="Proteomes" id="UP001500185">
    <property type="component" value="Unassembled WGS sequence"/>
</dbReference>
<dbReference type="PANTHER" id="PTHR36974:SF1">
    <property type="entry name" value="DOXX FAMILY MEMBRANE PROTEIN"/>
    <property type="match status" value="1"/>
</dbReference>
<reference evidence="2 3" key="1">
    <citation type="journal article" date="2019" name="Int. J. Syst. Evol. Microbiol.">
        <title>The Global Catalogue of Microorganisms (GCM) 10K type strain sequencing project: providing services to taxonomists for standard genome sequencing and annotation.</title>
        <authorList>
            <consortium name="The Broad Institute Genomics Platform"/>
            <consortium name="The Broad Institute Genome Sequencing Center for Infectious Disease"/>
            <person name="Wu L."/>
            <person name="Ma J."/>
        </authorList>
    </citation>
    <scope>NUCLEOTIDE SEQUENCE [LARGE SCALE GENOMIC DNA]</scope>
    <source>
        <strain evidence="2 3">JCM 16231</strain>
    </source>
</reference>